<evidence type="ECO:0000256" key="15">
    <source>
        <dbReference type="RuleBase" id="RU004106"/>
    </source>
</evidence>
<dbReference type="PANTHER" id="PTHR42743">
    <property type="entry name" value="AMINO-ACID AMINOTRANSFERASE"/>
    <property type="match status" value="1"/>
</dbReference>
<comment type="caution">
    <text evidence="18">The sequence shown here is derived from an EMBL/GenBank/DDBJ whole genome shotgun (WGS) entry which is preliminary data.</text>
</comment>
<protein>
    <recommendedName>
        <fullName evidence="17">Branched-chain-amino-acid aminotransferase</fullName>
        <shortName evidence="17">BCAT</shortName>
        <ecNumber evidence="17">2.6.1.42</ecNumber>
    </recommendedName>
</protein>
<evidence type="ECO:0000256" key="2">
    <source>
        <dbReference type="ARBA" id="ARBA00003109"/>
    </source>
</evidence>
<dbReference type="InterPro" id="IPR001544">
    <property type="entry name" value="Aminotrans_IV"/>
</dbReference>
<keyword evidence="8 17" id="KW-0028">Amino-acid biosynthesis</keyword>
<evidence type="ECO:0000256" key="4">
    <source>
        <dbReference type="ARBA" id="ARBA00004931"/>
    </source>
</evidence>
<dbReference type="GO" id="GO:0004084">
    <property type="term" value="F:branched-chain-amino-acid transaminase activity"/>
    <property type="evidence" value="ECO:0007669"/>
    <property type="project" value="UniProtKB-EC"/>
</dbReference>
<comment type="similarity">
    <text evidence="6 15">Belongs to the class-IV pyridoxal-phosphate-dependent aminotransferase family.</text>
</comment>
<comment type="pathway">
    <text evidence="5 17">Amino-acid biosynthesis; L-leucine biosynthesis; L-leucine from 3-methyl-2-oxobutanoate: step 4/4.</text>
</comment>
<comment type="cofactor">
    <cofactor evidence="1 16">
        <name>pyridoxal 5'-phosphate</name>
        <dbReference type="ChEBI" id="CHEBI:597326"/>
    </cofactor>
</comment>
<dbReference type="CDD" id="cd01557">
    <property type="entry name" value="BCAT_beta_family"/>
    <property type="match status" value="1"/>
</dbReference>
<evidence type="ECO:0000256" key="13">
    <source>
        <dbReference type="ARBA" id="ARBA00048798"/>
    </source>
</evidence>
<evidence type="ECO:0000256" key="5">
    <source>
        <dbReference type="ARBA" id="ARBA00005072"/>
    </source>
</evidence>
<dbReference type="PANTHER" id="PTHR42743:SF11">
    <property type="entry name" value="AMINODEOXYCHORISMATE LYASE"/>
    <property type="match status" value="1"/>
</dbReference>
<gene>
    <name evidence="17" type="primary">ilvE</name>
    <name evidence="18" type="ORF">ACFSCZ_05650</name>
</gene>
<dbReference type="InterPro" id="IPR050571">
    <property type="entry name" value="Class-IV_PLP-Dep_Aminotrnsfr"/>
</dbReference>
<comment type="pathway">
    <text evidence="3 17">Amino-acid biosynthesis; L-isoleucine biosynthesis; L-isoleucine from 2-oxobutanoate: step 4/4.</text>
</comment>
<sequence length="318" mass="35376">MNKVEKWFPDVDKIWFNGELVKWEDAQIHVLSHGVAYGSGVFEGLRCYNTIDGPRTFRVKEHIERWRDSAKQLRMTIPFSDEELIDGINQTILENNLDSCYIRPLSFFGYHSLGVHPLDCPVDVVIATWPWENYLGADAKEKGVRCCFSPWIRVHSQMVPSAAKATGLYIGSMLARVDAIDKGFDEALMLDATGNVAEACTENIFVVKDGVIATPGLDSSILPGITRKSIIELARDLGYTVEVRSIARGEVYSANEVFLTGSAAEIKPVREVDSREIGTGKPGPITKHLMDEFSAIVRGENPKYAKWLDPVTSPSKVL</sequence>
<keyword evidence="7 17" id="KW-0032">Aminotransferase</keyword>
<dbReference type="NCBIfam" id="NF005146">
    <property type="entry name" value="PRK06606.1"/>
    <property type="match status" value="1"/>
</dbReference>
<evidence type="ECO:0000256" key="12">
    <source>
        <dbReference type="ARBA" id="ARBA00048212"/>
    </source>
</evidence>
<comment type="function">
    <text evidence="2 17">Acts on leucine, isoleucine and valine.</text>
</comment>
<evidence type="ECO:0000256" key="10">
    <source>
        <dbReference type="ARBA" id="ARBA00022898"/>
    </source>
</evidence>
<evidence type="ECO:0000256" key="8">
    <source>
        <dbReference type="ARBA" id="ARBA00022605"/>
    </source>
</evidence>
<dbReference type="EMBL" id="JBHUEO010000011">
    <property type="protein sequence ID" value="MFD1706240.1"/>
    <property type="molecule type" value="Genomic_DNA"/>
</dbReference>
<dbReference type="InterPro" id="IPR005785">
    <property type="entry name" value="B_amino_transI"/>
</dbReference>
<keyword evidence="9 17" id="KW-0808">Transferase</keyword>
<evidence type="ECO:0000256" key="7">
    <source>
        <dbReference type="ARBA" id="ARBA00022576"/>
    </source>
</evidence>
<dbReference type="InterPro" id="IPR018300">
    <property type="entry name" value="Aminotrans_IV_CS"/>
</dbReference>
<dbReference type="EC" id="2.6.1.42" evidence="17"/>
<keyword evidence="11 17" id="KW-0100">Branched-chain amino acid biosynthesis</keyword>
<reference evidence="19" key="1">
    <citation type="journal article" date="2019" name="Int. J. Syst. Evol. Microbiol.">
        <title>The Global Catalogue of Microorganisms (GCM) 10K type strain sequencing project: providing services to taxonomists for standard genome sequencing and annotation.</title>
        <authorList>
            <consortium name="The Broad Institute Genomics Platform"/>
            <consortium name="The Broad Institute Genome Sequencing Center for Infectious Disease"/>
            <person name="Wu L."/>
            <person name="Ma J."/>
        </authorList>
    </citation>
    <scope>NUCLEOTIDE SEQUENCE [LARGE SCALE GENOMIC DNA]</scope>
    <source>
        <strain evidence="19">CGMCC 1.12295</strain>
    </source>
</reference>
<dbReference type="RefSeq" id="WP_380772821.1">
    <property type="nucleotide sequence ID" value="NZ_JBHUEO010000011.1"/>
</dbReference>
<accession>A0ABW4KJ88</accession>
<dbReference type="Gene3D" id="3.30.470.10">
    <property type="match status" value="1"/>
</dbReference>
<organism evidence="18 19">
    <name type="scientific">Siminovitchia sediminis</name>
    <dbReference type="NCBI Taxonomy" id="1274353"/>
    <lineage>
        <taxon>Bacteria</taxon>
        <taxon>Bacillati</taxon>
        <taxon>Bacillota</taxon>
        <taxon>Bacilli</taxon>
        <taxon>Bacillales</taxon>
        <taxon>Bacillaceae</taxon>
        <taxon>Siminovitchia</taxon>
    </lineage>
</organism>
<dbReference type="InterPro" id="IPR033939">
    <property type="entry name" value="BCAT_family"/>
</dbReference>
<dbReference type="PROSITE" id="PS00770">
    <property type="entry name" value="AA_TRANSFER_CLASS_4"/>
    <property type="match status" value="1"/>
</dbReference>
<comment type="catalytic activity">
    <reaction evidence="12 17">
        <text>L-valine + 2-oxoglutarate = 3-methyl-2-oxobutanoate + L-glutamate</text>
        <dbReference type="Rhea" id="RHEA:24813"/>
        <dbReference type="ChEBI" id="CHEBI:11851"/>
        <dbReference type="ChEBI" id="CHEBI:16810"/>
        <dbReference type="ChEBI" id="CHEBI:29985"/>
        <dbReference type="ChEBI" id="CHEBI:57762"/>
        <dbReference type="EC" id="2.6.1.42"/>
    </reaction>
</comment>
<evidence type="ECO:0000313" key="18">
    <source>
        <dbReference type="EMBL" id="MFD1706240.1"/>
    </source>
</evidence>
<dbReference type="NCBIfam" id="TIGR01122">
    <property type="entry name" value="ilvE_I"/>
    <property type="match status" value="1"/>
</dbReference>
<evidence type="ECO:0000256" key="11">
    <source>
        <dbReference type="ARBA" id="ARBA00023304"/>
    </source>
</evidence>
<dbReference type="SUPFAM" id="SSF56752">
    <property type="entry name" value="D-aminoacid aminotransferase-like PLP-dependent enzymes"/>
    <property type="match status" value="1"/>
</dbReference>
<evidence type="ECO:0000256" key="6">
    <source>
        <dbReference type="ARBA" id="ARBA00009320"/>
    </source>
</evidence>
<comment type="pathway">
    <text evidence="4 17">Amino-acid biosynthesis; L-valine biosynthesis; L-valine from pyruvate: step 4/4.</text>
</comment>
<dbReference type="Gene3D" id="3.20.10.10">
    <property type="entry name" value="D-amino Acid Aminotransferase, subunit A, domain 2"/>
    <property type="match status" value="1"/>
</dbReference>
<evidence type="ECO:0000256" key="14">
    <source>
        <dbReference type="ARBA" id="ARBA00049229"/>
    </source>
</evidence>
<dbReference type="InterPro" id="IPR043131">
    <property type="entry name" value="BCAT-like_N"/>
</dbReference>
<comment type="catalytic activity">
    <reaction evidence="13 17">
        <text>L-isoleucine + 2-oxoglutarate = (S)-3-methyl-2-oxopentanoate + L-glutamate</text>
        <dbReference type="Rhea" id="RHEA:24801"/>
        <dbReference type="ChEBI" id="CHEBI:16810"/>
        <dbReference type="ChEBI" id="CHEBI:29985"/>
        <dbReference type="ChEBI" id="CHEBI:35146"/>
        <dbReference type="ChEBI" id="CHEBI:58045"/>
        <dbReference type="EC" id="2.6.1.42"/>
    </reaction>
</comment>
<comment type="catalytic activity">
    <reaction evidence="14 17">
        <text>L-leucine + 2-oxoglutarate = 4-methyl-2-oxopentanoate + L-glutamate</text>
        <dbReference type="Rhea" id="RHEA:18321"/>
        <dbReference type="ChEBI" id="CHEBI:16810"/>
        <dbReference type="ChEBI" id="CHEBI:17865"/>
        <dbReference type="ChEBI" id="CHEBI:29985"/>
        <dbReference type="ChEBI" id="CHEBI:57427"/>
        <dbReference type="EC" id="2.6.1.42"/>
    </reaction>
</comment>
<keyword evidence="19" id="KW-1185">Reference proteome</keyword>
<evidence type="ECO:0000256" key="3">
    <source>
        <dbReference type="ARBA" id="ARBA00004824"/>
    </source>
</evidence>
<name>A0ABW4KJ88_9BACI</name>
<evidence type="ECO:0000256" key="16">
    <source>
        <dbReference type="RuleBase" id="RU004516"/>
    </source>
</evidence>
<evidence type="ECO:0000313" key="19">
    <source>
        <dbReference type="Proteomes" id="UP001597301"/>
    </source>
</evidence>
<dbReference type="Proteomes" id="UP001597301">
    <property type="component" value="Unassembled WGS sequence"/>
</dbReference>
<dbReference type="InterPro" id="IPR043132">
    <property type="entry name" value="BCAT-like_C"/>
</dbReference>
<dbReference type="Pfam" id="PF01063">
    <property type="entry name" value="Aminotran_4"/>
    <property type="match status" value="1"/>
</dbReference>
<evidence type="ECO:0000256" key="1">
    <source>
        <dbReference type="ARBA" id="ARBA00001933"/>
    </source>
</evidence>
<proteinExistence type="inferred from homology"/>
<keyword evidence="10 16" id="KW-0663">Pyridoxal phosphate</keyword>
<evidence type="ECO:0000256" key="17">
    <source>
        <dbReference type="RuleBase" id="RU364094"/>
    </source>
</evidence>
<evidence type="ECO:0000256" key="9">
    <source>
        <dbReference type="ARBA" id="ARBA00022679"/>
    </source>
</evidence>
<dbReference type="InterPro" id="IPR036038">
    <property type="entry name" value="Aminotransferase-like"/>
</dbReference>